<feature type="modified residue" description="4-aspartylphosphate" evidence="3">
    <location>
        <position position="54"/>
    </location>
</feature>
<dbReference type="EMBL" id="CP067420">
    <property type="protein sequence ID" value="QQP92415.1"/>
    <property type="molecule type" value="Genomic_DNA"/>
</dbReference>
<dbReference type="SMART" id="SM00448">
    <property type="entry name" value="REC"/>
    <property type="match status" value="1"/>
</dbReference>
<dbReference type="Gene3D" id="3.40.50.2300">
    <property type="match status" value="1"/>
</dbReference>
<keyword evidence="7" id="KW-1185">Reference proteome</keyword>
<keyword evidence="2" id="KW-0238">DNA-binding</keyword>
<evidence type="ECO:0000259" key="4">
    <source>
        <dbReference type="PROSITE" id="PS50043"/>
    </source>
</evidence>
<proteinExistence type="predicted"/>
<dbReference type="Proteomes" id="UP000595197">
    <property type="component" value="Chromosome"/>
</dbReference>
<dbReference type="InterPro" id="IPR016032">
    <property type="entry name" value="Sig_transdc_resp-reg_C-effctor"/>
</dbReference>
<dbReference type="PROSITE" id="PS50043">
    <property type="entry name" value="HTH_LUXR_2"/>
    <property type="match status" value="1"/>
</dbReference>
<dbReference type="InterPro" id="IPR011006">
    <property type="entry name" value="CheY-like_superfamily"/>
</dbReference>
<sequence length="209" mass="22608">MPDRLLLVDDHPVVRTGCRRLLASAGPYEIMEADTGSRALELCESEPPDAVVLDLGLPDIGGLELLDRLRRAVPDIRVLVFSMHDDPVFAARALEAGARGYVTKNDAPEELVAAVETVLAGGIYLSRDMAREVAVMSFAPNRSPLQGLTARELRVLAELGQGNAIAEIADRLGVSYKTVSNTCTTIKTKLGARSIRELIRIAVEHRVSP</sequence>
<gene>
    <name evidence="6" type="ORF">IGS68_12885</name>
</gene>
<dbReference type="SMART" id="SM00421">
    <property type="entry name" value="HTH_LUXR"/>
    <property type="match status" value="1"/>
</dbReference>
<evidence type="ECO:0000256" key="1">
    <source>
        <dbReference type="ARBA" id="ARBA00022553"/>
    </source>
</evidence>
<dbReference type="Pfam" id="PF00072">
    <property type="entry name" value="Response_reg"/>
    <property type="match status" value="1"/>
</dbReference>
<evidence type="ECO:0000259" key="5">
    <source>
        <dbReference type="PROSITE" id="PS50110"/>
    </source>
</evidence>
<evidence type="ECO:0000256" key="3">
    <source>
        <dbReference type="PROSITE-ProRule" id="PRU00169"/>
    </source>
</evidence>
<evidence type="ECO:0000313" key="6">
    <source>
        <dbReference type="EMBL" id="QQP92415.1"/>
    </source>
</evidence>
<dbReference type="SUPFAM" id="SSF46894">
    <property type="entry name" value="C-terminal effector domain of the bipartite response regulators"/>
    <property type="match status" value="1"/>
</dbReference>
<evidence type="ECO:0000313" key="7">
    <source>
        <dbReference type="Proteomes" id="UP000595197"/>
    </source>
</evidence>
<organism evidence="6 7">
    <name type="scientific">Skermanella cutis</name>
    <dbReference type="NCBI Taxonomy" id="2775420"/>
    <lineage>
        <taxon>Bacteria</taxon>
        <taxon>Pseudomonadati</taxon>
        <taxon>Pseudomonadota</taxon>
        <taxon>Alphaproteobacteria</taxon>
        <taxon>Rhodospirillales</taxon>
        <taxon>Azospirillaceae</taxon>
        <taxon>Skermanella</taxon>
    </lineage>
</organism>
<keyword evidence="1 3" id="KW-0597">Phosphoprotein</keyword>
<dbReference type="Pfam" id="PF00196">
    <property type="entry name" value="GerE"/>
    <property type="match status" value="1"/>
</dbReference>
<dbReference type="PROSITE" id="PS50110">
    <property type="entry name" value="RESPONSE_REGULATORY"/>
    <property type="match status" value="1"/>
</dbReference>
<dbReference type="PRINTS" id="PR00038">
    <property type="entry name" value="HTHLUXR"/>
</dbReference>
<protein>
    <submittedName>
        <fullName evidence="6">Response regulator transcription factor</fullName>
    </submittedName>
</protein>
<dbReference type="InterPro" id="IPR039420">
    <property type="entry name" value="WalR-like"/>
</dbReference>
<accession>A0ABX7BFP4</accession>
<dbReference type="PANTHER" id="PTHR43214">
    <property type="entry name" value="TWO-COMPONENT RESPONSE REGULATOR"/>
    <property type="match status" value="1"/>
</dbReference>
<evidence type="ECO:0000256" key="2">
    <source>
        <dbReference type="ARBA" id="ARBA00023125"/>
    </source>
</evidence>
<dbReference type="InterPro" id="IPR058245">
    <property type="entry name" value="NreC/VraR/RcsB-like_REC"/>
</dbReference>
<dbReference type="CDD" id="cd06170">
    <property type="entry name" value="LuxR_C_like"/>
    <property type="match status" value="1"/>
</dbReference>
<name>A0ABX7BFP4_9PROT</name>
<dbReference type="InterPro" id="IPR001789">
    <property type="entry name" value="Sig_transdc_resp-reg_receiver"/>
</dbReference>
<dbReference type="InterPro" id="IPR000792">
    <property type="entry name" value="Tscrpt_reg_LuxR_C"/>
</dbReference>
<reference evidence="6" key="1">
    <citation type="submission" date="2021-02" db="EMBL/GenBank/DDBJ databases">
        <title>Skermanella TT6 skin isolate.</title>
        <authorList>
            <person name="Lee K."/>
            <person name="Ganzorig M."/>
        </authorList>
    </citation>
    <scope>NUCLEOTIDE SEQUENCE</scope>
    <source>
        <strain evidence="6">TT6</strain>
    </source>
</reference>
<feature type="domain" description="HTH luxR-type" evidence="4">
    <location>
        <begin position="141"/>
        <end position="206"/>
    </location>
</feature>
<dbReference type="SUPFAM" id="SSF52172">
    <property type="entry name" value="CheY-like"/>
    <property type="match status" value="1"/>
</dbReference>
<dbReference type="CDD" id="cd17535">
    <property type="entry name" value="REC_NarL-like"/>
    <property type="match status" value="1"/>
</dbReference>
<feature type="domain" description="Response regulatory" evidence="5">
    <location>
        <begin position="4"/>
        <end position="119"/>
    </location>
</feature>
<dbReference type="PANTHER" id="PTHR43214:SF43">
    <property type="entry name" value="TWO-COMPONENT RESPONSE REGULATOR"/>
    <property type="match status" value="1"/>
</dbReference>